<feature type="domain" description="Peptidase M12B" evidence="5">
    <location>
        <begin position="1"/>
        <end position="54"/>
    </location>
</feature>
<dbReference type="InterPro" id="IPR006586">
    <property type="entry name" value="ADAM_Cys-rich"/>
</dbReference>
<dbReference type="FunFam" id="2.20.100.10:FF:000001">
    <property type="entry name" value="semaphorin-5A isoform X1"/>
    <property type="match status" value="1"/>
</dbReference>
<evidence type="ECO:0000256" key="1">
    <source>
        <dbReference type="ARBA" id="ARBA00023157"/>
    </source>
</evidence>
<dbReference type="PANTHER" id="PTHR24543">
    <property type="entry name" value="MULTICOPPER OXIDASE-RELATED"/>
    <property type="match status" value="1"/>
</dbReference>
<dbReference type="InterPro" id="IPR036383">
    <property type="entry name" value="TSP1_rpt_sf"/>
</dbReference>
<dbReference type="PROSITE" id="PS50215">
    <property type="entry name" value="ADAM_MEPRO"/>
    <property type="match status" value="1"/>
</dbReference>
<dbReference type="Pfam" id="PF00090">
    <property type="entry name" value="TSP_1"/>
    <property type="match status" value="1"/>
</dbReference>
<evidence type="ECO:0008006" key="8">
    <source>
        <dbReference type="Google" id="ProtNLM"/>
    </source>
</evidence>
<proteinExistence type="predicted"/>
<dbReference type="InterPro" id="IPR008979">
    <property type="entry name" value="Galactose-bd-like_sf"/>
</dbReference>
<dbReference type="Proteomes" id="UP000275408">
    <property type="component" value="Unassembled WGS sequence"/>
</dbReference>
<protein>
    <recommendedName>
        <fullName evidence="8">F5/8 type C domain-containing protein</fullName>
    </recommendedName>
</protein>
<evidence type="ECO:0000313" key="6">
    <source>
        <dbReference type="EMBL" id="RMX44841.1"/>
    </source>
</evidence>
<evidence type="ECO:0000259" key="4">
    <source>
        <dbReference type="PROSITE" id="PS50022"/>
    </source>
</evidence>
<reference evidence="6 7" key="1">
    <citation type="journal article" date="2018" name="Sci. Rep.">
        <title>Comparative analysis of the Pocillopora damicornis genome highlights role of immune system in coral evolution.</title>
        <authorList>
            <person name="Cunning R."/>
            <person name="Bay R.A."/>
            <person name="Gillette P."/>
            <person name="Baker A.C."/>
            <person name="Traylor-Knowles N."/>
        </authorList>
    </citation>
    <scope>NUCLEOTIDE SEQUENCE [LARGE SCALE GENOMIC DNA]</scope>
    <source>
        <strain evidence="6">RSMAS</strain>
        <tissue evidence="6">Whole animal</tissue>
    </source>
</reference>
<dbReference type="InterPro" id="IPR000884">
    <property type="entry name" value="TSP1_rpt"/>
</dbReference>
<dbReference type="GO" id="GO:0004222">
    <property type="term" value="F:metalloendopeptidase activity"/>
    <property type="evidence" value="ECO:0007669"/>
    <property type="project" value="InterPro"/>
</dbReference>
<dbReference type="SUPFAM" id="SSF82895">
    <property type="entry name" value="TSP-1 type 1 repeat"/>
    <property type="match status" value="1"/>
</dbReference>
<dbReference type="InterPro" id="IPR001590">
    <property type="entry name" value="Peptidase_M12B"/>
</dbReference>
<dbReference type="SMART" id="SM00608">
    <property type="entry name" value="ACR"/>
    <property type="match status" value="1"/>
</dbReference>
<dbReference type="Pfam" id="PF00754">
    <property type="entry name" value="F5_F8_type_C"/>
    <property type="match status" value="1"/>
</dbReference>
<dbReference type="PANTHER" id="PTHR24543:SF331">
    <property type="entry name" value="F5_8 TYPE C DOMAIN-CONTAINING PROTEIN"/>
    <property type="match status" value="1"/>
</dbReference>
<dbReference type="SUPFAM" id="SSF57552">
    <property type="entry name" value="Blood coagulation inhibitor (disintegrin)"/>
    <property type="match status" value="1"/>
</dbReference>
<dbReference type="PROSITE" id="PS50092">
    <property type="entry name" value="TSP1"/>
    <property type="match status" value="1"/>
</dbReference>
<dbReference type="NCBIfam" id="NF040941">
    <property type="entry name" value="GGGWT_bact"/>
    <property type="match status" value="1"/>
</dbReference>
<dbReference type="Gene3D" id="3.90.215.10">
    <property type="entry name" value="Gamma Fibrinogen, chain A, domain 1"/>
    <property type="match status" value="2"/>
</dbReference>
<dbReference type="SUPFAM" id="SSF49785">
    <property type="entry name" value="Galactose-binding domain-like"/>
    <property type="match status" value="2"/>
</dbReference>
<keyword evidence="1" id="KW-1015">Disulfide bond</keyword>
<dbReference type="SUPFAM" id="SSF55486">
    <property type="entry name" value="Metalloproteases ('zincins'), catalytic domain"/>
    <property type="match status" value="1"/>
</dbReference>
<dbReference type="InterPro" id="IPR024079">
    <property type="entry name" value="MetalloPept_cat_dom_sf"/>
</dbReference>
<dbReference type="SMART" id="SM00209">
    <property type="entry name" value="TSP1"/>
    <property type="match status" value="1"/>
</dbReference>
<dbReference type="PROSITE" id="PS01285">
    <property type="entry name" value="FA58C_1"/>
    <property type="match status" value="1"/>
</dbReference>
<dbReference type="OrthoDB" id="5951731at2759"/>
<comment type="caution">
    <text evidence="6">The sequence shown here is derived from an EMBL/GenBank/DDBJ whole genome shotgun (WGS) entry which is preliminary data.</text>
</comment>
<dbReference type="SUPFAM" id="SSF56496">
    <property type="entry name" value="Fibrinogen C-terminal domain-like"/>
    <property type="match status" value="2"/>
</dbReference>
<comment type="caution">
    <text evidence="3">Lacks conserved residue(s) required for the propagation of feature annotation.</text>
</comment>
<dbReference type="Pfam" id="PF01421">
    <property type="entry name" value="Reprolysin"/>
    <property type="match status" value="1"/>
</dbReference>
<dbReference type="InterPro" id="IPR000421">
    <property type="entry name" value="FA58C"/>
</dbReference>
<feature type="domain" description="F5/8 type C" evidence="4">
    <location>
        <begin position="253"/>
        <end position="348"/>
    </location>
</feature>
<dbReference type="AlphaFoldDB" id="A0A3M6TU36"/>
<dbReference type="GO" id="GO:0006508">
    <property type="term" value="P:proteolysis"/>
    <property type="evidence" value="ECO:0007669"/>
    <property type="project" value="InterPro"/>
</dbReference>
<dbReference type="Gene3D" id="2.60.120.260">
    <property type="entry name" value="Galactose-binding domain-like"/>
    <property type="match status" value="2"/>
</dbReference>
<gene>
    <name evidence="6" type="ORF">pdam_00009262</name>
</gene>
<dbReference type="InterPro" id="IPR014716">
    <property type="entry name" value="Fibrinogen_a/b/g_C_1"/>
</dbReference>
<organism evidence="6 7">
    <name type="scientific">Pocillopora damicornis</name>
    <name type="common">Cauliflower coral</name>
    <name type="synonym">Millepora damicornis</name>
    <dbReference type="NCBI Taxonomy" id="46731"/>
    <lineage>
        <taxon>Eukaryota</taxon>
        <taxon>Metazoa</taxon>
        <taxon>Cnidaria</taxon>
        <taxon>Anthozoa</taxon>
        <taxon>Hexacorallia</taxon>
        <taxon>Scleractinia</taxon>
        <taxon>Astrocoeniina</taxon>
        <taxon>Pocilloporidae</taxon>
        <taxon>Pocillopora</taxon>
    </lineage>
</organism>
<dbReference type="Gene3D" id="2.20.100.10">
    <property type="entry name" value="Thrombospondin type-1 (TSP1) repeat"/>
    <property type="match status" value="1"/>
</dbReference>
<dbReference type="EMBL" id="RCHS01002947">
    <property type="protein sequence ID" value="RMX44841.1"/>
    <property type="molecule type" value="Genomic_DNA"/>
</dbReference>
<evidence type="ECO:0000256" key="2">
    <source>
        <dbReference type="ARBA" id="ARBA00023180"/>
    </source>
</evidence>
<evidence type="ECO:0000259" key="5">
    <source>
        <dbReference type="PROSITE" id="PS50215"/>
    </source>
</evidence>
<accession>A0A3M6TU36</accession>
<keyword evidence="2" id="KW-0325">Glycoprotein</keyword>
<dbReference type="InterPro" id="IPR036436">
    <property type="entry name" value="Disintegrin_dom_sf"/>
</dbReference>
<sequence>MGHNFGFAHDTGTCKCLTPRGCIMGGHKTRLPGFSNCSLTSLQRVNDACLYNVPTYKAVNGYCGNGIREEGEECDCGTPEFKKQGKLCRAVQSDCDVPEYCTGDSRDVIQGNTNFYSIKTRDLNPKVTARYLRINPQYWKGWPCLRTDFMGCSKDEASPTEPTPLRSYYLNLCLTTRSKNCTPDDNDLLEYASGDLCLESHFQFTLGADGVLRHTCSGKMVCPENGGTRNGVRIVVSSTCTLEDSKFERTSDCVEPLGMQNGEIKDSQITASSAGKNEPAYNARLNLEGKSWCAAEKSKSEYLQVDLGEIKTVSKVLIQGKGTWRHWVTGFFLHYSDDGQRWASYSESGDKQHSNSHCYLGKCSEILETQCKDLWGAMTSYVANYSVRTAKPNQLLTMEGHIPKYVWMMGINAVLKLDDEIGQGMVREGTKCGINKMCIDYKCQSFDDLGISVRCPSVNNEECAGRGICTNKKECHCKGGFDHRDSCNSELIPRDGAWGDWSSWTECDKGCDGGKRRRHRFCNNPFPLHGGADCPGERHEKEGCNTESCPVVISCHHLQKVGKEQNHDYPDGVCKIYPTGPQPIMAYCDMSRDGGGWTLLVTSHTNGWTAENVRLKNSNSPKLTNDYSILQYADSIKDNINVAGSKFEYRLEAQSPDRWGGVWKAPRGYTFTAEDNKQTRVELLKKFDNWKYANSGIEQRMPWISGARLTTSEDAFYKWEGTITGTSHETDSYSDDKGYHPAPWIKGHLMEHQPSYIWYWMREGPYKVPTSCKEVYFRGLLSKSVSDGLFSIKPPGQHEVKTLCDFTSEGGPWTLLVTSKNHRGWDEDNIKERNSDKPSLQDDYSILGLADAIKDSDKAQELFQYRMEADDKRSWGGIWEAPRDYTFLATSDEQTNVRIVKKFDSWDEKSNLGKRMPRLGLSGDLLLTSASTVDEPSGSLVYNSSASSASYLQQEKPNPRVVRYWMREGARLSCNDHKIHGVRAGIKYEEDSFQLIKVSDTQYLPVYCDMITAKGAFTLIVTSAHNNWTREQVPHRNELHPGLNRDYSILDLADGIKDLSSNGTFQYMLDANTRRHWAPTSYRLGVKVIRKFNDWEFYWRNAIDQRMPWFDAKGTYKKALLTTSSSPTYYPAGTSCNAIDQIFILDEDGVIHHKCSKKVICPEGNNPTYGRKLMLKDKCDLDISKHERVSPNNAMKNLKNNFCIHPKSGWPKEGVYLVYYKGCGGDRLRFNFFDLG</sequence>
<dbReference type="SMART" id="SM00050">
    <property type="entry name" value="DISIN"/>
    <property type="match status" value="1"/>
</dbReference>
<dbReference type="InterPro" id="IPR001762">
    <property type="entry name" value="Disintegrin_dom"/>
</dbReference>
<evidence type="ECO:0000256" key="3">
    <source>
        <dbReference type="PROSITE-ProRule" id="PRU00276"/>
    </source>
</evidence>
<dbReference type="Gene3D" id="2.80.10.50">
    <property type="match status" value="1"/>
</dbReference>
<dbReference type="Gene3D" id="3.40.390.10">
    <property type="entry name" value="Collagenase (Catalytic Domain)"/>
    <property type="match status" value="1"/>
</dbReference>
<keyword evidence="7" id="KW-1185">Reference proteome</keyword>
<dbReference type="InterPro" id="IPR036056">
    <property type="entry name" value="Fibrinogen-like_C"/>
</dbReference>
<evidence type="ECO:0000313" key="7">
    <source>
        <dbReference type="Proteomes" id="UP000275408"/>
    </source>
</evidence>
<dbReference type="PROSITE" id="PS50022">
    <property type="entry name" value="FA58C_3"/>
    <property type="match status" value="1"/>
</dbReference>
<name>A0A3M6TU36_POCDA</name>